<sequence length="157" mass="18484">MRVAIAVNVDCKNQKGYDIVTAYKEKTVLQFAKRKSTDGLNVGDIVYLWLTKPISNFMYKCEVVEIDSKEIIDDTKYYYNCEQRKQIINKDNGIYSLKLINKIDEKHKDEVNLKQMKALNLTKMNHVQCCCKDKNHKDMFDYLDEKFNCAEQTDCEK</sequence>
<dbReference type="EMBL" id="JAVJAN010000033">
    <property type="protein sequence ID" value="MDR5588250.1"/>
    <property type="molecule type" value="Genomic_DNA"/>
</dbReference>
<evidence type="ECO:0000313" key="1">
    <source>
        <dbReference type="EMBL" id="MDR5588250.1"/>
    </source>
</evidence>
<name>A0ABU1EIL5_9CLOT</name>
<comment type="caution">
    <text evidence="1">The sequence shown here is derived from an EMBL/GenBank/DDBJ whole genome shotgun (WGS) entry which is preliminary data.</text>
</comment>
<reference evidence="1 2" key="1">
    <citation type="submission" date="2023-09" db="EMBL/GenBank/DDBJ databases">
        <authorList>
            <person name="Zhai L."/>
        </authorList>
    </citation>
    <scope>NUCLEOTIDE SEQUENCE [LARGE SCALE GENOMIC DNA]</scope>
    <source>
        <strain evidence="1 2">5 N-1</strain>
    </source>
</reference>
<accession>A0ABU1EIL5</accession>
<organism evidence="1 2">
    <name type="scientific">Clostridium aquiflavi</name>
    <dbReference type="NCBI Taxonomy" id="3073603"/>
    <lineage>
        <taxon>Bacteria</taxon>
        <taxon>Bacillati</taxon>
        <taxon>Bacillota</taxon>
        <taxon>Clostridia</taxon>
        <taxon>Eubacteriales</taxon>
        <taxon>Clostridiaceae</taxon>
        <taxon>Clostridium</taxon>
    </lineage>
</organism>
<evidence type="ECO:0008006" key="3">
    <source>
        <dbReference type="Google" id="ProtNLM"/>
    </source>
</evidence>
<dbReference type="RefSeq" id="WP_309556723.1">
    <property type="nucleotide sequence ID" value="NZ_JAVJAN010000033.1"/>
</dbReference>
<protein>
    <recommendedName>
        <fullName evidence="3">EVE domain-containing protein</fullName>
    </recommendedName>
</protein>
<proteinExistence type="predicted"/>
<evidence type="ECO:0000313" key="2">
    <source>
        <dbReference type="Proteomes" id="UP001256646"/>
    </source>
</evidence>
<dbReference type="Proteomes" id="UP001256646">
    <property type="component" value="Unassembled WGS sequence"/>
</dbReference>
<keyword evidence="2" id="KW-1185">Reference proteome</keyword>
<gene>
    <name evidence="1" type="ORF">RGC78_12310</name>
</gene>